<comment type="caution">
    <text evidence="2">The sequence shown here is derived from an EMBL/GenBank/DDBJ whole genome shotgun (WGS) entry which is preliminary data.</text>
</comment>
<dbReference type="EMBL" id="MQWB01000001">
    <property type="protein sequence ID" value="OZC01920.1"/>
    <property type="molecule type" value="Genomic_DNA"/>
</dbReference>
<gene>
    <name evidence="2" type="ORF">BSZ36_02305</name>
</gene>
<evidence type="ECO:0000313" key="2">
    <source>
        <dbReference type="EMBL" id="OZC01920.1"/>
    </source>
</evidence>
<dbReference type="InterPro" id="IPR026444">
    <property type="entry name" value="Secre_tail"/>
</dbReference>
<dbReference type="AlphaFoldDB" id="A0A259TW56"/>
<keyword evidence="3" id="KW-1185">Reference proteome</keyword>
<dbReference type="GO" id="GO:0008237">
    <property type="term" value="F:metallopeptidase activity"/>
    <property type="evidence" value="ECO:0007669"/>
    <property type="project" value="InterPro"/>
</dbReference>
<evidence type="ECO:0000313" key="3">
    <source>
        <dbReference type="Proteomes" id="UP000216446"/>
    </source>
</evidence>
<feature type="signal peptide" evidence="1">
    <location>
        <begin position="1"/>
        <end position="20"/>
    </location>
</feature>
<dbReference type="Proteomes" id="UP000216446">
    <property type="component" value="Unassembled WGS sequence"/>
</dbReference>
<accession>A0A259TW56</accession>
<dbReference type="OrthoDB" id="614750at2"/>
<reference evidence="2 3" key="1">
    <citation type="submission" date="2016-11" db="EMBL/GenBank/DDBJ databases">
        <title>Study of marine rhodopsin-containing bacteria.</title>
        <authorList>
            <person name="Yoshizawa S."/>
            <person name="Kumagai Y."/>
            <person name="Kogure K."/>
        </authorList>
    </citation>
    <scope>NUCLEOTIDE SEQUENCE [LARGE SCALE GENOMIC DNA]</scope>
    <source>
        <strain evidence="2 3">SG-29</strain>
    </source>
</reference>
<dbReference type="Gene3D" id="3.40.390.10">
    <property type="entry name" value="Collagenase (Catalytic Domain)"/>
    <property type="match status" value="1"/>
</dbReference>
<dbReference type="SUPFAM" id="SSF55486">
    <property type="entry name" value="Metalloproteases ('zincins'), catalytic domain"/>
    <property type="match status" value="2"/>
</dbReference>
<evidence type="ECO:0000256" key="1">
    <source>
        <dbReference type="SAM" id="SignalP"/>
    </source>
</evidence>
<name>A0A259TW56_9BACT</name>
<evidence type="ECO:0008006" key="4">
    <source>
        <dbReference type="Google" id="ProtNLM"/>
    </source>
</evidence>
<sequence>MRALLFFSVAVLVAAAPARGQDAPLISAVPSSTFCELPAPEPDDIYEGVNRLRETAPLKNGGGATFEVDYTGFTPQAQAAFQFAVDIWAAHITSPVPIKIAASFETLPARVLGSAGAGCIHAGGALPVPNTWYPAALADALTGVDQYSPGGPCGPDDIVARFSSSRSDWYFGTDGNPPRQQIDFVSVVMHEIGHGLGFAGSGTVDDGEGTAECNGTDGFGCYGLGAARFPIVFDRFMEDGEGNSILDRETYANPSLALGVLFQSGSQSPNDPRNLFYDSPTTFAIYGNQRPPIWAPATFDLGSSYSHWDEVVIRQGDINALMTPQIAQGEAFQDPGPLTCALMQDIGWSLAPACATLVDTPNESGPLASGLGIEFAGPNPFRDATALRVRVDAPETIRATLYDALGREAGVLYDGPASGDVTLRVGGDLAPGIYVVRVQSETETVTERLVRVR</sequence>
<dbReference type="NCBIfam" id="TIGR04183">
    <property type="entry name" value="Por_Secre_tail"/>
    <property type="match status" value="1"/>
</dbReference>
<dbReference type="RefSeq" id="WP_094545593.1">
    <property type="nucleotide sequence ID" value="NZ_MQWB01000001.1"/>
</dbReference>
<dbReference type="InterPro" id="IPR024079">
    <property type="entry name" value="MetalloPept_cat_dom_sf"/>
</dbReference>
<dbReference type="InParanoid" id="A0A259TW56"/>
<proteinExistence type="predicted"/>
<organism evidence="2 3">
    <name type="scientific">Rubricoccus marinus</name>
    <dbReference type="NCBI Taxonomy" id="716817"/>
    <lineage>
        <taxon>Bacteria</taxon>
        <taxon>Pseudomonadati</taxon>
        <taxon>Rhodothermota</taxon>
        <taxon>Rhodothermia</taxon>
        <taxon>Rhodothermales</taxon>
        <taxon>Rubricoccaceae</taxon>
        <taxon>Rubricoccus</taxon>
    </lineage>
</organism>
<keyword evidence="1" id="KW-0732">Signal</keyword>
<protein>
    <recommendedName>
        <fullName evidence="4">Secretion system C-terminal sorting domain-containing protein</fullName>
    </recommendedName>
</protein>
<feature type="chain" id="PRO_5011994494" description="Secretion system C-terminal sorting domain-containing protein" evidence="1">
    <location>
        <begin position="21"/>
        <end position="453"/>
    </location>
</feature>